<sequence length="82" mass="9736">MSMPIVIENCLVTNGKEKRVDNDHNNFVVITNGYRLYPLHDLIEVLRYEEEEEIGYAKINEVTWKQEQTICYYQLISLKNVN</sequence>
<dbReference type="InterPro" id="IPR015947">
    <property type="entry name" value="PUA-like_sf"/>
</dbReference>
<gene>
    <name evidence="1" type="ORF">DFR57_112150</name>
</gene>
<name>A0A368XAI0_9BACI</name>
<keyword evidence="2" id="KW-1185">Reference proteome</keyword>
<comment type="caution">
    <text evidence="1">The sequence shown here is derived from an EMBL/GenBank/DDBJ whole genome shotgun (WGS) entry which is preliminary data.</text>
</comment>
<evidence type="ECO:0000313" key="2">
    <source>
        <dbReference type="Proteomes" id="UP000252585"/>
    </source>
</evidence>
<dbReference type="EMBL" id="QPJJ01000012">
    <property type="protein sequence ID" value="RCW64971.1"/>
    <property type="molecule type" value="Genomic_DNA"/>
</dbReference>
<dbReference type="OrthoDB" id="2361576at2"/>
<accession>A0A368XAI0</accession>
<dbReference type="Gene3D" id="2.40.240.20">
    <property type="entry name" value="Hypothetical PUA domain-like, domain 1"/>
    <property type="match status" value="1"/>
</dbReference>
<dbReference type="Pfam" id="PF10763">
    <property type="entry name" value="DUF2584"/>
    <property type="match status" value="1"/>
</dbReference>
<reference evidence="1 2" key="1">
    <citation type="submission" date="2018-07" db="EMBL/GenBank/DDBJ databases">
        <title>Genomic Encyclopedia of Type Strains, Phase IV (KMG-IV): sequencing the most valuable type-strain genomes for metagenomic binning, comparative biology and taxonomic classification.</title>
        <authorList>
            <person name="Goeker M."/>
        </authorList>
    </citation>
    <scope>NUCLEOTIDE SEQUENCE [LARGE SCALE GENOMIC DNA]</scope>
    <source>
        <strain evidence="1 2">DSM 27696</strain>
    </source>
</reference>
<dbReference type="AlphaFoldDB" id="A0A368XAI0"/>
<dbReference type="InterPro" id="IPR019699">
    <property type="entry name" value="DUF2584"/>
</dbReference>
<organism evidence="1 2">
    <name type="scientific">Saliterribacillus persicus</name>
    <dbReference type="NCBI Taxonomy" id="930114"/>
    <lineage>
        <taxon>Bacteria</taxon>
        <taxon>Bacillati</taxon>
        <taxon>Bacillota</taxon>
        <taxon>Bacilli</taxon>
        <taxon>Bacillales</taxon>
        <taxon>Bacillaceae</taxon>
        <taxon>Saliterribacillus</taxon>
    </lineage>
</organism>
<evidence type="ECO:0000313" key="1">
    <source>
        <dbReference type="EMBL" id="RCW64971.1"/>
    </source>
</evidence>
<dbReference type="SUPFAM" id="SSF88697">
    <property type="entry name" value="PUA domain-like"/>
    <property type="match status" value="1"/>
</dbReference>
<dbReference type="RefSeq" id="WP_114353849.1">
    <property type="nucleotide sequence ID" value="NZ_QPJJ01000012.1"/>
</dbReference>
<dbReference type="Proteomes" id="UP000252585">
    <property type="component" value="Unassembled WGS sequence"/>
</dbReference>
<proteinExistence type="predicted"/>
<protein>
    <submittedName>
        <fullName evidence="1">Uncharacterized protein DUF2584</fullName>
    </submittedName>
</protein>